<dbReference type="AlphaFoldDB" id="A0AAD4T3T4"/>
<dbReference type="PANTHER" id="PTHR13683:SF768">
    <property type="entry name" value="EUKARYOTIC ASPARTYL PROTEASE FAMILY PROTEIN"/>
    <property type="match status" value="1"/>
</dbReference>
<organism evidence="4 5">
    <name type="scientific">Papaver atlanticum</name>
    <dbReference type="NCBI Taxonomy" id="357466"/>
    <lineage>
        <taxon>Eukaryota</taxon>
        <taxon>Viridiplantae</taxon>
        <taxon>Streptophyta</taxon>
        <taxon>Embryophyta</taxon>
        <taxon>Tracheophyta</taxon>
        <taxon>Spermatophyta</taxon>
        <taxon>Magnoliopsida</taxon>
        <taxon>Ranunculales</taxon>
        <taxon>Papaveraceae</taxon>
        <taxon>Papaveroideae</taxon>
        <taxon>Papaver</taxon>
    </lineage>
</organism>
<gene>
    <name evidence="4" type="ORF">MKW98_022636</name>
</gene>
<reference evidence="4" key="1">
    <citation type="submission" date="2022-04" db="EMBL/GenBank/DDBJ databases">
        <title>A functionally conserved STORR gene fusion in Papaver species that diverged 16.8 million years ago.</title>
        <authorList>
            <person name="Catania T."/>
        </authorList>
    </citation>
    <scope>NUCLEOTIDE SEQUENCE</scope>
    <source>
        <strain evidence="4">S-188037</strain>
    </source>
</reference>
<name>A0AAD4T3T4_9MAGN</name>
<dbReference type="InterPro" id="IPR021109">
    <property type="entry name" value="Peptidase_aspartic_dom_sf"/>
</dbReference>
<sequence>MGIGNNSLLIISIVIVIFLSSQTRNVHGGVYKVTHTFGDELAVEDPKNHLHHGRLLAADDFPFSGGGVVSSGLYCVEIPVAFPLLQMGTASDDALDLWVDHCCKIDNHPCPRTSNYITTFILHYINFSHQISENTTTIAATSRATFGYGLEQTGVYGPVDPSHDLVVSGKVTKKKFSHCLDGRNGVGIVVVGDVVQPSLKTTPLFSNHSHYYVNMKAIEVGNVVLNFSNEVFPVRDGKRTMIDSGTTMAYFPMGIFNELYKMVMSSQLSSGLETRIVQDNYTCFSFNQRVDDSFPAITFTFENSTVLKSYPHEYLFQLEKDWCVGFHANELDAPDRKDMIVLGDLILSNRVLLYDLEKNSLGFAEQNCSSATVVTDEETGDAYLVNAKHHVMPSTSSSLNSEWVATLFLVAAFLYLLDAL</sequence>
<dbReference type="GO" id="GO:0006508">
    <property type="term" value="P:proteolysis"/>
    <property type="evidence" value="ECO:0007669"/>
    <property type="project" value="InterPro"/>
</dbReference>
<evidence type="ECO:0000313" key="4">
    <source>
        <dbReference type="EMBL" id="KAI3935628.1"/>
    </source>
</evidence>
<protein>
    <recommendedName>
        <fullName evidence="3">Peptidase A1 domain-containing protein</fullName>
    </recommendedName>
</protein>
<evidence type="ECO:0000256" key="2">
    <source>
        <dbReference type="SAM" id="SignalP"/>
    </source>
</evidence>
<dbReference type="InterPro" id="IPR032799">
    <property type="entry name" value="TAXi_C"/>
</dbReference>
<dbReference type="InterPro" id="IPR001461">
    <property type="entry name" value="Aspartic_peptidase_A1"/>
</dbReference>
<evidence type="ECO:0000256" key="1">
    <source>
        <dbReference type="ARBA" id="ARBA00007447"/>
    </source>
</evidence>
<dbReference type="SUPFAM" id="SSF50630">
    <property type="entry name" value="Acid proteases"/>
    <property type="match status" value="1"/>
</dbReference>
<evidence type="ECO:0000313" key="5">
    <source>
        <dbReference type="Proteomes" id="UP001202328"/>
    </source>
</evidence>
<accession>A0AAD4T3T4</accession>
<feature type="chain" id="PRO_5042175592" description="Peptidase A1 domain-containing protein" evidence="2">
    <location>
        <begin position="29"/>
        <end position="420"/>
    </location>
</feature>
<comment type="similarity">
    <text evidence="1">Belongs to the peptidase A1 family.</text>
</comment>
<dbReference type="Pfam" id="PF14541">
    <property type="entry name" value="TAXi_C"/>
    <property type="match status" value="1"/>
</dbReference>
<dbReference type="InterPro" id="IPR033121">
    <property type="entry name" value="PEPTIDASE_A1"/>
</dbReference>
<dbReference type="GO" id="GO:0004190">
    <property type="term" value="F:aspartic-type endopeptidase activity"/>
    <property type="evidence" value="ECO:0007669"/>
    <property type="project" value="InterPro"/>
</dbReference>
<dbReference type="EMBL" id="JAJJMB010006234">
    <property type="protein sequence ID" value="KAI3935628.1"/>
    <property type="molecule type" value="Genomic_DNA"/>
</dbReference>
<dbReference type="Proteomes" id="UP001202328">
    <property type="component" value="Unassembled WGS sequence"/>
</dbReference>
<dbReference type="Gene3D" id="2.40.70.10">
    <property type="entry name" value="Acid Proteases"/>
    <property type="match status" value="1"/>
</dbReference>
<proteinExistence type="inferred from homology"/>
<comment type="caution">
    <text evidence="4">The sequence shown here is derived from an EMBL/GenBank/DDBJ whole genome shotgun (WGS) entry which is preliminary data.</text>
</comment>
<feature type="domain" description="Peptidase A1" evidence="3">
    <location>
        <begin position="1"/>
        <end position="364"/>
    </location>
</feature>
<dbReference type="PANTHER" id="PTHR13683">
    <property type="entry name" value="ASPARTYL PROTEASES"/>
    <property type="match status" value="1"/>
</dbReference>
<evidence type="ECO:0000259" key="3">
    <source>
        <dbReference type="PROSITE" id="PS51767"/>
    </source>
</evidence>
<keyword evidence="2" id="KW-0732">Signal</keyword>
<feature type="signal peptide" evidence="2">
    <location>
        <begin position="1"/>
        <end position="28"/>
    </location>
</feature>
<keyword evidence="5" id="KW-1185">Reference proteome</keyword>
<dbReference type="PROSITE" id="PS51767">
    <property type="entry name" value="PEPTIDASE_A1"/>
    <property type="match status" value="1"/>
</dbReference>